<name>A0A1F5SA20_9BACT</name>
<evidence type="ECO:0000313" key="4">
    <source>
        <dbReference type="Proteomes" id="UP000176877"/>
    </source>
</evidence>
<protein>
    <recommendedName>
        <fullName evidence="5">DUF4134 domain-containing protein</fullName>
    </recommendedName>
</protein>
<evidence type="ECO:0000256" key="1">
    <source>
        <dbReference type="SAM" id="Phobius"/>
    </source>
</evidence>
<feature type="transmembrane region" description="Helical" evidence="1">
    <location>
        <begin position="100"/>
        <end position="122"/>
    </location>
</feature>
<keyword evidence="1" id="KW-0472">Membrane</keyword>
<feature type="transmembrane region" description="Helical" evidence="1">
    <location>
        <begin position="56"/>
        <end position="79"/>
    </location>
</feature>
<proteinExistence type="predicted"/>
<comment type="caution">
    <text evidence="3">The sequence shown here is derived from an EMBL/GenBank/DDBJ whole genome shotgun (WGS) entry which is preliminary data.</text>
</comment>
<keyword evidence="2" id="KW-0732">Signal</keyword>
<keyword evidence="1" id="KW-1133">Transmembrane helix</keyword>
<evidence type="ECO:0000256" key="2">
    <source>
        <dbReference type="SAM" id="SignalP"/>
    </source>
</evidence>
<feature type="signal peptide" evidence="2">
    <location>
        <begin position="1"/>
        <end position="21"/>
    </location>
</feature>
<evidence type="ECO:0000313" key="3">
    <source>
        <dbReference type="EMBL" id="OGF23412.1"/>
    </source>
</evidence>
<organism evidence="3 4">
    <name type="scientific">Candidatus Falkowbacteria bacterium RIFCSPHIGHO2_02_FULL_42_9</name>
    <dbReference type="NCBI Taxonomy" id="1797986"/>
    <lineage>
        <taxon>Bacteria</taxon>
        <taxon>Candidatus Falkowiibacteriota</taxon>
    </lineage>
</organism>
<dbReference type="AlphaFoldDB" id="A0A1F5SA20"/>
<dbReference type="EMBL" id="MFFT01000011">
    <property type="protein sequence ID" value="OGF23412.1"/>
    <property type="molecule type" value="Genomic_DNA"/>
</dbReference>
<evidence type="ECO:0008006" key="5">
    <source>
        <dbReference type="Google" id="ProtNLM"/>
    </source>
</evidence>
<dbReference type="Pfam" id="PF18895">
    <property type="entry name" value="T4SS_pilin"/>
    <property type="match status" value="1"/>
</dbReference>
<dbReference type="InterPro" id="IPR043993">
    <property type="entry name" value="T4SS_pilin"/>
</dbReference>
<sequence length="130" mass="13393">MKPVMVLAMAMLILTTAFVVALPVQAVTTGWGDAANSADEAGIASTIELGNKDPRAMVASVINVLLSFLGIIAVVIILIGGFKWMTAGGNEEKTGEAKKLITAGVIGLVIILASWAIATFVLNQLIAATI</sequence>
<dbReference type="Proteomes" id="UP000176877">
    <property type="component" value="Unassembled WGS sequence"/>
</dbReference>
<gene>
    <name evidence="3" type="ORF">A3D45_01930</name>
</gene>
<feature type="chain" id="PRO_5009521161" description="DUF4134 domain-containing protein" evidence="2">
    <location>
        <begin position="22"/>
        <end position="130"/>
    </location>
</feature>
<keyword evidence="1" id="KW-0812">Transmembrane</keyword>
<reference evidence="3 4" key="1">
    <citation type="journal article" date="2016" name="Nat. Commun.">
        <title>Thousands of microbial genomes shed light on interconnected biogeochemical processes in an aquifer system.</title>
        <authorList>
            <person name="Anantharaman K."/>
            <person name="Brown C.T."/>
            <person name="Hug L.A."/>
            <person name="Sharon I."/>
            <person name="Castelle C.J."/>
            <person name="Probst A.J."/>
            <person name="Thomas B.C."/>
            <person name="Singh A."/>
            <person name="Wilkins M.J."/>
            <person name="Karaoz U."/>
            <person name="Brodie E.L."/>
            <person name="Williams K.H."/>
            <person name="Hubbard S.S."/>
            <person name="Banfield J.F."/>
        </authorList>
    </citation>
    <scope>NUCLEOTIDE SEQUENCE [LARGE SCALE GENOMIC DNA]</scope>
</reference>
<accession>A0A1F5SA20</accession>